<dbReference type="InterPro" id="IPR002035">
    <property type="entry name" value="VWF_A"/>
</dbReference>
<dbReference type="Gene3D" id="3.40.50.410">
    <property type="entry name" value="von Willebrand factor, type A domain"/>
    <property type="match status" value="1"/>
</dbReference>
<sequence length="621" mass="66262">MAKSLIGSLPYYAQHLAEQTGVKVVVQGTRAFTDGKTVTVPFSEDDLPLSFGFIAHECSHVRNTDMAVFGADAPVPFRKNLLNILEDIRIERLSMDQYPGTEDDIRYLNRKVLLDPFQPERVAQATDVEIIHNAILMGGYWKLQEPQLEVPARAYLEALEARLGQELADKIMAEVLKTLKCDSTKEVLALVDSIIELLPSSEDKPEPEPEKGNDEGADESGENGESEADPQGEGEGETGNTDSDGTGEKGSDPSGEQNSSQGDEAGGDQPANGGEDGTGGGQPNSEQKSSPEGQGGSSDQKDSGQRDATLQPGDGQGAPLGLRERVMQATEKDLQGLISEVGDAAAELLGRKAAAHFTPIKPFPLGGRAVRRSAEASCRRRISGETHSAGLRQILNGLLQAQVDCRVRLKRQGRRIDTSRIAMLPAGETRVFRSKARAERQSAAIQFLFDKSVSMDAAMEQAEAALYAVLRGLEGLPLVTTGAMSFPGTTTAGAGQCCDLIKRSTERLGAAVEAGGFGALPHGGTPLAQAIWPAAIEVLRAKGERKILFVITDGEPNSGTDGYCKEMFERCEASGIQVIGLGFGSANSYVLSKLFTKYVAVGTVSRLKTALFEVVRDVLTA</sequence>
<reference evidence="4 6" key="2">
    <citation type="submission" date="2019-12" db="EMBL/GenBank/DDBJ databases">
        <title>Complete genome sequence of Pseudomonas stutzeri.</title>
        <authorList>
            <person name="Lim S.R."/>
            <person name="Kim J.H."/>
        </authorList>
    </citation>
    <scope>NUCLEOTIDE SEQUENCE [LARGE SCALE GENOMIC DNA]</scope>
    <source>
        <strain evidence="4 6">PM101005</strain>
        <plasmid evidence="4">p1_PM101005</plasmid>
        <plasmid evidence="6">p1_pm101005</plasmid>
    </source>
</reference>
<dbReference type="OrthoDB" id="6064888at2"/>
<evidence type="ECO:0000256" key="1">
    <source>
        <dbReference type="SAM" id="MobiDB-lite"/>
    </source>
</evidence>
<dbReference type="PROSITE" id="PS50234">
    <property type="entry name" value="VWFA"/>
    <property type="match status" value="1"/>
</dbReference>
<dbReference type="Pfam" id="PF00092">
    <property type="entry name" value="VWA"/>
    <property type="match status" value="1"/>
</dbReference>
<proteinExistence type="predicted"/>
<dbReference type="PATRIC" id="fig|316.110.peg.4875"/>
<accession>A0A0D7E542</accession>
<evidence type="ECO:0000259" key="2">
    <source>
        <dbReference type="PROSITE" id="PS50234"/>
    </source>
</evidence>
<dbReference type="SMART" id="SM00327">
    <property type="entry name" value="VWA"/>
    <property type="match status" value="1"/>
</dbReference>
<feature type="region of interest" description="Disordered" evidence="1">
    <location>
        <begin position="199"/>
        <end position="320"/>
    </location>
</feature>
<dbReference type="InterPro" id="IPR036465">
    <property type="entry name" value="vWFA_dom_sf"/>
</dbReference>
<evidence type="ECO:0000313" key="3">
    <source>
        <dbReference type="EMBL" id="KIZ35999.1"/>
    </source>
</evidence>
<reference evidence="3 5" key="1">
    <citation type="submission" date="2014-11" db="EMBL/GenBank/DDBJ databases">
        <title>Genomics and ecophysiology of heterotrophic nitrogen fixing bacteria isolated from estuarine surface water.</title>
        <authorList>
            <person name="Bentzon-Tilia M."/>
            <person name="Severin I."/>
            <person name="Hansen L.H."/>
            <person name="Riemann L."/>
        </authorList>
    </citation>
    <scope>NUCLEOTIDE SEQUENCE [LARGE SCALE GENOMIC DNA]</scope>
    <source>
        <strain evidence="3 5">BAL361</strain>
    </source>
</reference>
<feature type="compositionally biased region" description="Polar residues" evidence="1">
    <location>
        <begin position="283"/>
        <end position="292"/>
    </location>
</feature>
<dbReference type="AlphaFoldDB" id="A0A0D7E542"/>
<evidence type="ECO:0000313" key="4">
    <source>
        <dbReference type="EMBL" id="QGZ32919.1"/>
    </source>
</evidence>
<dbReference type="EMBL" id="CP046903">
    <property type="protein sequence ID" value="QGZ32919.1"/>
    <property type="molecule type" value="Genomic_DNA"/>
</dbReference>
<feature type="compositionally biased region" description="Basic and acidic residues" evidence="1">
    <location>
        <begin position="201"/>
        <end position="214"/>
    </location>
</feature>
<organism evidence="3 5">
    <name type="scientific">Stutzerimonas stutzeri</name>
    <name type="common">Pseudomonas stutzeri</name>
    <dbReference type="NCBI Taxonomy" id="316"/>
    <lineage>
        <taxon>Bacteria</taxon>
        <taxon>Pseudomonadati</taxon>
        <taxon>Pseudomonadota</taxon>
        <taxon>Gammaproteobacteria</taxon>
        <taxon>Pseudomonadales</taxon>
        <taxon>Pseudomonadaceae</taxon>
        <taxon>Stutzerimonas</taxon>
    </lineage>
</organism>
<dbReference type="RefSeq" id="WP_019406496.1">
    <property type="nucleotide sequence ID" value="NZ_CP046903.1"/>
</dbReference>
<gene>
    <name evidence="4" type="ORF">GQA94_22600</name>
    <name evidence="3" type="ORF">LO50_11235</name>
</gene>
<dbReference type="EMBL" id="JXXD01000097">
    <property type="protein sequence ID" value="KIZ35999.1"/>
    <property type="molecule type" value="Genomic_DNA"/>
</dbReference>
<evidence type="ECO:0000313" key="5">
    <source>
        <dbReference type="Proteomes" id="UP000032439"/>
    </source>
</evidence>
<dbReference type="Proteomes" id="UP000032439">
    <property type="component" value="Unassembled WGS sequence"/>
</dbReference>
<dbReference type="SUPFAM" id="SSF53300">
    <property type="entry name" value="vWA-like"/>
    <property type="match status" value="1"/>
</dbReference>
<protein>
    <submittedName>
        <fullName evidence="4">VWA domain-containing protein</fullName>
    </submittedName>
</protein>
<feature type="domain" description="VWFA" evidence="2">
    <location>
        <begin position="444"/>
        <end position="594"/>
    </location>
</feature>
<evidence type="ECO:0000313" key="6">
    <source>
        <dbReference type="Proteomes" id="UP000438983"/>
    </source>
</evidence>
<feature type="compositionally biased region" description="Acidic residues" evidence="1">
    <location>
        <begin position="215"/>
        <end position="236"/>
    </location>
</feature>
<geneLocation type="plasmid" evidence="4">
    <name>p1_PM101005</name>
</geneLocation>
<geneLocation type="plasmid" evidence="6">
    <name>p1_pm101005</name>
</geneLocation>
<name>A0A0D7E542_STUST</name>
<keyword evidence="4" id="KW-0614">Plasmid</keyword>
<dbReference type="Proteomes" id="UP000438983">
    <property type="component" value="Plasmid p1_PM101005"/>
</dbReference>